<dbReference type="Gene3D" id="3.40.50.1110">
    <property type="entry name" value="SGNH hydrolase"/>
    <property type="match status" value="1"/>
</dbReference>
<dbReference type="EMBL" id="EF086589">
    <property type="protein sequence ID" value="ABK25847.1"/>
    <property type="molecule type" value="mRNA"/>
</dbReference>
<dbReference type="FunFam" id="3.40.50.1110:FF:000003">
    <property type="entry name" value="GDSL esterase/lipase APG"/>
    <property type="match status" value="1"/>
</dbReference>
<sequence length="367" mass="40118">MAALWKSEFVSTAFFVVSFCLTICAEVVQGQGTPRFPALLVLGDSTLDAGNNNGINTPAKSNFAPYGRDFPGGVPTGRFSNGKLTSDFLASALGIKETIPAYLDPQLTSNDLVTGVTFASAGSGYDNATAESGNVISFDQQISYFRQYQSRLRGIVGEQEASRIISDSLYYIGTGSADFGVSYFNFNPRNLRYNRSLQFTISQYVDYLISLGAGYIQKLYNAGARKMLVGGLSILGCSPSERTYLALAGRPCNDRINQASNEFNRKWEPTLARLQASLPGSTIVYSDIYNIAVQAVQNPSYYGFLEVTRGCCGTGLAEVGQQCRQAARLSCPDADRFIYWDSVHPTQRMYQVIANVVMERDIPTLLN</sequence>
<accession>A9NYY6</accession>
<name>A9NYY6_PICSI</name>
<dbReference type="InterPro" id="IPR036514">
    <property type="entry name" value="SGNH_hydro_sf"/>
</dbReference>
<dbReference type="GO" id="GO:0016788">
    <property type="term" value="F:hydrolase activity, acting on ester bonds"/>
    <property type="evidence" value="ECO:0007669"/>
    <property type="project" value="InterPro"/>
</dbReference>
<dbReference type="InterPro" id="IPR050592">
    <property type="entry name" value="GDSL_lipolytic_enzyme"/>
</dbReference>
<dbReference type="CDD" id="cd01837">
    <property type="entry name" value="SGNH_plant_lipase_like"/>
    <property type="match status" value="1"/>
</dbReference>
<proteinExistence type="evidence at transcript level"/>
<feature type="chain" id="PRO_5002741842" evidence="2">
    <location>
        <begin position="31"/>
        <end position="367"/>
    </location>
</feature>
<evidence type="ECO:0000256" key="1">
    <source>
        <dbReference type="ARBA" id="ARBA00008668"/>
    </source>
</evidence>
<dbReference type="Pfam" id="PF00657">
    <property type="entry name" value="Lipase_GDSL"/>
    <property type="match status" value="1"/>
</dbReference>
<protein>
    <submittedName>
        <fullName evidence="3">Uncharacterized protein</fullName>
    </submittedName>
</protein>
<dbReference type="InterPro" id="IPR001087">
    <property type="entry name" value="GDSL"/>
</dbReference>
<comment type="similarity">
    <text evidence="1">Belongs to the 'GDSL' lipolytic enzyme family.</text>
</comment>
<evidence type="ECO:0000313" key="3">
    <source>
        <dbReference type="EMBL" id="ABK25847.1"/>
    </source>
</evidence>
<dbReference type="PANTHER" id="PTHR45642:SF95">
    <property type="entry name" value="GDSL-LIKE LIPASE_ACYLHYDROLASE FAMILY PROTEIN, EXPRESSED"/>
    <property type="match status" value="1"/>
</dbReference>
<keyword evidence="2" id="KW-0732">Signal</keyword>
<organism evidence="3">
    <name type="scientific">Picea sitchensis</name>
    <name type="common">Sitka spruce</name>
    <name type="synonym">Pinus sitchensis</name>
    <dbReference type="NCBI Taxonomy" id="3332"/>
    <lineage>
        <taxon>Eukaryota</taxon>
        <taxon>Viridiplantae</taxon>
        <taxon>Streptophyta</taxon>
        <taxon>Embryophyta</taxon>
        <taxon>Tracheophyta</taxon>
        <taxon>Spermatophyta</taxon>
        <taxon>Pinopsida</taxon>
        <taxon>Pinidae</taxon>
        <taxon>Conifers I</taxon>
        <taxon>Pinales</taxon>
        <taxon>Pinaceae</taxon>
        <taxon>Picea</taxon>
    </lineage>
</organism>
<evidence type="ECO:0000256" key="2">
    <source>
        <dbReference type="SAM" id="SignalP"/>
    </source>
</evidence>
<feature type="signal peptide" evidence="2">
    <location>
        <begin position="1"/>
        <end position="30"/>
    </location>
</feature>
<reference evidence="3" key="1">
    <citation type="journal article" date="2008" name="BMC Genomics">
        <title>A conifer genomics resource of 200,000 spruce (Picea spp.) ESTs and 6,464 high-quality, sequence-finished full-length cDNAs for Sitka spruce (Picea sitchensis).</title>
        <authorList>
            <person name="Ralph S.G."/>
            <person name="Chun H.J."/>
            <person name="Kolosova N."/>
            <person name="Cooper D."/>
            <person name="Oddy C."/>
            <person name="Ritland C.E."/>
            <person name="Kirkpatrick R."/>
            <person name="Moore R."/>
            <person name="Barber S."/>
            <person name="Holt R.A."/>
            <person name="Jones S.J."/>
            <person name="Marra M.A."/>
            <person name="Douglas C.J."/>
            <person name="Ritland K."/>
            <person name="Bohlmann J."/>
        </authorList>
    </citation>
    <scope>NUCLEOTIDE SEQUENCE</scope>
    <source>
        <tissue evidence="3">Green portion of the leader tissue</tissue>
    </source>
</reference>
<dbReference type="PANTHER" id="PTHR45642">
    <property type="entry name" value="GDSL ESTERASE/LIPASE EXL3"/>
    <property type="match status" value="1"/>
</dbReference>
<dbReference type="SUPFAM" id="SSF52266">
    <property type="entry name" value="SGNH hydrolase"/>
    <property type="match status" value="1"/>
</dbReference>
<dbReference type="InterPro" id="IPR035669">
    <property type="entry name" value="SGNH_plant_lipase-like"/>
</dbReference>
<dbReference type="AlphaFoldDB" id="A9NYY6"/>